<keyword evidence="8" id="KW-0539">Nucleus</keyword>
<feature type="compositionally biased region" description="Basic residues" evidence="11">
    <location>
        <begin position="1212"/>
        <end position="1227"/>
    </location>
</feature>
<dbReference type="OrthoDB" id="436262at2759"/>
<dbReference type="STRING" id="448386.A0A2V3IHV6"/>
<dbReference type="InterPro" id="IPR007673">
    <property type="entry name" value="Condensin_cplx_su1"/>
</dbReference>
<dbReference type="PROSITE" id="PS01179">
    <property type="entry name" value="PID"/>
    <property type="match status" value="1"/>
</dbReference>
<evidence type="ECO:0000256" key="4">
    <source>
        <dbReference type="ARBA" id="ARBA00022454"/>
    </source>
</evidence>
<comment type="similarity">
    <text evidence="3 10">Belongs to the CND1 (condensin subunit 1) family.</text>
</comment>
<evidence type="ECO:0000256" key="1">
    <source>
        <dbReference type="ARBA" id="ARBA00004123"/>
    </source>
</evidence>
<dbReference type="GO" id="GO:0000779">
    <property type="term" value="C:condensed chromosome, centromeric region"/>
    <property type="evidence" value="ECO:0007669"/>
    <property type="project" value="TreeGrafter"/>
</dbReference>
<sequence length="1227" mass="135548">MSFQIPLNFEDLTRPNNTQWQVTPSQLRRSSVESLLSLFDEDVTPIFSESSHEHHFNALYALITRYKSLKTSEKGHVLNIIEKVSQAITLTDSTSIKVALYFASGLAVTASSVTPSCKFWDKTGRVLLLQTIYQLLSSIPIPSSSNESAKDQIASLLVRTMLQVLEYPSAAKDKSTRAILSQVLSWVLSFDQRQVLPANTALLHALNRHEHIATPLAIILHRLAELNASQASFVSEFIREIARLPSEHLARDSSAAKSIATFISELSERLPDMCRANLALLLSHLDGESYIVRNGLVHMIGKLIIGKPDPEDPLLQVLLDRAHRDIHAFTRSKAMQTWISIVNAKVVPISLYPSLAEMGTSRLEDKAVAVRKYASQLLTALLKNNPFGPSLRRSHFEAKWNEIAPNNDIEHAEEDQPPNENESEAGDGNESEPETTVEVELEQGDDDSTSELVEEKPLHEKIYRIDEEAENANDDDGSAVSIDEELGSQHEEQTNPEEEDPEIVLKRKYYMSSLLFIKTVEKGLQTLYDMLRSKSVTDVAEAVSFLIIAVQFQLEAVSGIAVRIMLPLILAREANIRQIAVKAYANLLCPGGLELADEKDAALAIAKSLVALGIGATTGELACIESLISALFREGEGNIISAAVIAVLWDLFEGRIPGANVAQRRTACILVGMIAAERPQTLQQKIHVLESVGICDPELARWSCTAVCKLQEGVDKDGHLSTQLSEVIKTSNSMSTIEQAVNAIFRVSPEPEKIVGALLRDLAKSLHSKPTAINAIDLSRFLVFVGHVAVKELVRIEVLISKVRKGIAEQAKSGGNHDDEEQANAEADRALELAEKELVNPSSLLGRYGLLARKLASDNSAKAILQASAVLCLAKLMCVQEKFCEANLRLLFSILASATEPLVRSNAVTALGDLAFRFPNLVEPWSSHIYSSLRDSDEKVRKNTLMTLTHLILNDMIKVKGQIVGLAICILDDDERIAELARLFFNELARKASNAIYNILPDTISCMSKMDDLSKSGFKTVVSFLVGLMDKEKHGDGMVEKLCHRFRTSESDRETQELAYCISILNISERGLKKLSENFKSYSTKLGNDDVYEHISTAVSKCNKQGISSTWIQTIEELQQKIERARAPENDSEGRRQSLQSTSSKPADSSKTCNKPSRKPRAQRKKIIISCSDSESEAASDVHTEDSDTDGSDSDGVEDLHDEQEYHPRGSSSRHRSSRRRSSIANQ</sequence>
<dbReference type="InterPro" id="IPR011989">
    <property type="entry name" value="ARM-like"/>
</dbReference>
<keyword evidence="14" id="KW-1185">Reference proteome</keyword>
<dbReference type="Proteomes" id="UP000247409">
    <property type="component" value="Unassembled WGS sequence"/>
</dbReference>
<dbReference type="PANTHER" id="PTHR14222">
    <property type="entry name" value="CONDENSIN"/>
    <property type="match status" value="1"/>
</dbReference>
<evidence type="ECO:0000256" key="11">
    <source>
        <dbReference type="SAM" id="MobiDB-lite"/>
    </source>
</evidence>
<evidence type="ECO:0000313" key="13">
    <source>
        <dbReference type="EMBL" id="PXF41618.1"/>
    </source>
</evidence>
<feature type="domain" description="PID" evidence="12">
    <location>
        <begin position="1022"/>
        <end position="1062"/>
    </location>
</feature>
<proteinExistence type="inferred from homology"/>
<keyword evidence="5 10" id="KW-0132">Cell division</keyword>
<evidence type="ECO:0000259" key="12">
    <source>
        <dbReference type="PROSITE" id="PS01179"/>
    </source>
</evidence>
<comment type="subcellular location">
    <subcellularLocation>
        <location evidence="2">Chromosome</location>
    </subcellularLocation>
    <subcellularLocation>
        <location evidence="1">Nucleus</location>
    </subcellularLocation>
</comment>
<dbReference type="GO" id="GO:0042393">
    <property type="term" value="F:histone binding"/>
    <property type="evidence" value="ECO:0007669"/>
    <property type="project" value="TreeGrafter"/>
</dbReference>
<protein>
    <submittedName>
        <fullName evidence="13">Condensin complex subunit 1</fullName>
    </submittedName>
</protein>
<dbReference type="Gene3D" id="1.25.10.10">
    <property type="entry name" value="Leucine-rich Repeat Variant"/>
    <property type="match status" value="2"/>
</dbReference>
<organism evidence="13 14">
    <name type="scientific">Gracilariopsis chorda</name>
    <dbReference type="NCBI Taxonomy" id="448386"/>
    <lineage>
        <taxon>Eukaryota</taxon>
        <taxon>Rhodophyta</taxon>
        <taxon>Florideophyceae</taxon>
        <taxon>Rhodymeniophycidae</taxon>
        <taxon>Gracilariales</taxon>
        <taxon>Gracilariaceae</taxon>
        <taxon>Gracilariopsis</taxon>
    </lineage>
</organism>
<feature type="compositionally biased region" description="Basic residues" evidence="11">
    <location>
        <begin position="1156"/>
        <end position="1167"/>
    </location>
</feature>
<keyword evidence="4" id="KW-0158">Chromosome</keyword>
<dbReference type="InterPro" id="IPR006020">
    <property type="entry name" value="PTB/PI_dom"/>
</dbReference>
<accession>A0A2V3IHV6</accession>
<keyword evidence="9 10" id="KW-0131">Cell cycle</keyword>
<reference evidence="13 14" key="1">
    <citation type="journal article" date="2018" name="Mol. Biol. Evol.">
        <title>Analysis of the draft genome of the red seaweed Gracilariopsis chorda provides insights into genome size evolution in Rhodophyta.</title>
        <authorList>
            <person name="Lee J."/>
            <person name="Yang E.C."/>
            <person name="Graf L."/>
            <person name="Yang J.H."/>
            <person name="Qiu H."/>
            <person name="Zel Zion U."/>
            <person name="Chan C.X."/>
            <person name="Stephens T.G."/>
            <person name="Weber A.P.M."/>
            <person name="Boo G.H."/>
            <person name="Boo S.M."/>
            <person name="Kim K.M."/>
            <person name="Shin Y."/>
            <person name="Jung M."/>
            <person name="Lee S.J."/>
            <person name="Yim H.S."/>
            <person name="Lee J.H."/>
            <person name="Bhattacharya D."/>
            <person name="Yoon H.S."/>
        </authorList>
    </citation>
    <scope>NUCLEOTIDE SEQUENCE [LARGE SCALE GENOMIC DNA]</scope>
    <source>
        <strain evidence="13 14">SKKU-2015</strain>
        <tissue evidence="13">Whole body</tissue>
    </source>
</reference>
<dbReference type="GO" id="GO:0051301">
    <property type="term" value="P:cell division"/>
    <property type="evidence" value="ECO:0007669"/>
    <property type="project" value="UniProtKB-KW"/>
</dbReference>
<dbReference type="PIRSF" id="PIRSF017127">
    <property type="entry name" value="Condensin_D2"/>
    <property type="match status" value="1"/>
</dbReference>
<dbReference type="GO" id="GO:0010032">
    <property type="term" value="P:meiotic chromosome condensation"/>
    <property type="evidence" value="ECO:0007669"/>
    <property type="project" value="TreeGrafter"/>
</dbReference>
<dbReference type="GO" id="GO:0005634">
    <property type="term" value="C:nucleus"/>
    <property type="evidence" value="ECO:0007669"/>
    <property type="project" value="UniProtKB-SubCell"/>
</dbReference>
<feature type="compositionally biased region" description="Basic and acidic residues" evidence="11">
    <location>
        <begin position="1124"/>
        <end position="1136"/>
    </location>
</feature>
<evidence type="ECO:0000256" key="6">
    <source>
        <dbReference type="ARBA" id="ARBA00022776"/>
    </source>
</evidence>
<dbReference type="InterPro" id="IPR016024">
    <property type="entry name" value="ARM-type_fold"/>
</dbReference>
<dbReference type="InterPro" id="IPR026971">
    <property type="entry name" value="CND1/NCAPD3"/>
</dbReference>
<gene>
    <name evidence="13" type="ORF">BWQ96_08629</name>
</gene>
<evidence type="ECO:0000256" key="3">
    <source>
        <dbReference type="ARBA" id="ARBA00009606"/>
    </source>
</evidence>
<evidence type="ECO:0000256" key="2">
    <source>
        <dbReference type="ARBA" id="ARBA00004286"/>
    </source>
</evidence>
<dbReference type="PANTHER" id="PTHR14222:SF2">
    <property type="entry name" value="CONDENSIN COMPLEX SUBUNIT 1"/>
    <property type="match status" value="1"/>
</dbReference>
<dbReference type="EMBL" id="NBIV01000205">
    <property type="protein sequence ID" value="PXF41618.1"/>
    <property type="molecule type" value="Genomic_DNA"/>
</dbReference>
<keyword evidence="6 10" id="KW-0498">Mitosis</keyword>
<dbReference type="AlphaFoldDB" id="A0A2V3IHV6"/>
<dbReference type="InterPro" id="IPR032682">
    <property type="entry name" value="Cnd1_C"/>
</dbReference>
<feature type="compositionally biased region" description="Acidic residues" evidence="11">
    <location>
        <begin position="1187"/>
        <end position="1202"/>
    </location>
</feature>
<dbReference type="GO" id="GO:0007076">
    <property type="term" value="P:mitotic chromosome condensation"/>
    <property type="evidence" value="ECO:0007669"/>
    <property type="project" value="InterPro"/>
</dbReference>
<evidence type="ECO:0000313" key="14">
    <source>
        <dbReference type="Proteomes" id="UP000247409"/>
    </source>
</evidence>
<keyword evidence="7 10" id="KW-0226">DNA condensation</keyword>
<evidence type="ECO:0000256" key="8">
    <source>
        <dbReference type="ARBA" id="ARBA00023242"/>
    </source>
</evidence>
<dbReference type="SUPFAM" id="SSF48371">
    <property type="entry name" value="ARM repeat"/>
    <property type="match status" value="1"/>
</dbReference>
<comment type="caution">
    <text evidence="13">The sequence shown here is derived from an EMBL/GenBank/DDBJ whole genome shotgun (WGS) entry which is preliminary data.</text>
</comment>
<evidence type="ECO:0000256" key="9">
    <source>
        <dbReference type="ARBA" id="ARBA00023306"/>
    </source>
</evidence>
<comment type="function">
    <text evidence="10">Regulatory subunit of the condensin complex, a complex required for conversion of interphase chromatin into mitotic-like condense chromosomes. The condensin complex probably introduces positive supercoils into relaxed DNA in the presence of type I topoisomerases and converts nicked DNA into positive knotted forms in the presence of type II topoisomerases.</text>
</comment>
<feature type="compositionally biased region" description="Polar residues" evidence="11">
    <location>
        <begin position="1137"/>
        <end position="1155"/>
    </location>
</feature>
<evidence type="ECO:0000256" key="5">
    <source>
        <dbReference type="ARBA" id="ARBA00022618"/>
    </source>
</evidence>
<feature type="region of interest" description="Disordered" evidence="11">
    <location>
        <begin position="1124"/>
        <end position="1227"/>
    </location>
</feature>
<feature type="compositionally biased region" description="Acidic residues" evidence="11">
    <location>
        <begin position="411"/>
        <end position="449"/>
    </location>
</feature>
<evidence type="ECO:0000256" key="7">
    <source>
        <dbReference type="ARBA" id="ARBA00023067"/>
    </source>
</evidence>
<name>A0A2V3IHV6_9FLOR</name>
<evidence type="ECO:0000256" key="10">
    <source>
        <dbReference type="PIRNR" id="PIRNR017127"/>
    </source>
</evidence>
<dbReference type="GO" id="GO:0000796">
    <property type="term" value="C:condensin complex"/>
    <property type="evidence" value="ECO:0007669"/>
    <property type="project" value="TreeGrafter"/>
</dbReference>
<feature type="region of interest" description="Disordered" evidence="11">
    <location>
        <begin position="410"/>
        <end position="460"/>
    </location>
</feature>
<feature type="compositionally biased region" description="Low complexity" evidence="11">
    <location>
        <begin position="1168"/>
        <end position="1179"/>
    </location>
</feature>
<dbReference type="Pfam" id="PF12717">
    <property type="entry name" value="Cnd1"/>
    <property type="match status" value="1"/>
</dbReference>